<evidence type="ECO:0000313" key="3">
    <source>
        <dbReference type="Proteomes" id="UP001501195"/>
    </source>
</evidence>
<name>A0ABP9I201_9ACTN</name>
<reference evidence="3" key="1">
    <citation type="journal article" date="2019" name="Int. J. Syst. Evol. Microbiol.">
        <title>The Global Catalogue of Microorganisms (GCM) 10K type strain sequencing project: providing services to taxonomists for standard genome sequencing and annotation.</title>
        <authorList>
            <consortium name="The Broad Institute Genomics Platform"/>
            <consortium name="The Broad Institute Genome Sequencing Center for Infectious Disease"/>
            <person name="Wu L."/>
            <person name="Ma J."/>
        </authorList>
    </citation>
    <scope>NUCLEOTIDE SEQUENCE [LARGE SCALE GENOMIC DNA]</scope>
    <source>
        <strain evidence="3">JCM 18126</strain>
    </source>
</reference>
<evidence type="ECO:0000313" key="2">
    <source>
        <dbReference type="EMBL" id="GAA4985645.1"/>
    </source>
</evidence>
<feature type="region of interest" description="Disordered" evidence="1">
    <location>
        <begin position="82"/>
        <end position="115"/>
    </location>
</feature>
<evidence type="ECO:0000256" key="1">
    <source>
        <dbReference type="SAM" id="MobiDB-lite"/>
    </source>
</evidence>
<proteinExistence type="predicted"/>
<dbReference type="EMBL" id="BAABIL010000402">
    <property type="protein sequence ID" value="GAA4985645.1"/>
    <property type="molecule type" value="Genomic_DNA"/>
</dbReference>
<feature type="compositionally biased region" description="Low complexity" evidence="1">
    <location>
        <begin position="82"/>
        <end position="99"/>
    </location>
</feature>
<dbReference type="Proteomes" id="UP001501195">
    <property type="component" value="Unassembled WGS sequence"/>
</dbReference>
<protein>
    <submittedName>
        <fullName evidence="2">Uncharacterized protein</fullName>
    </submittedName>
</protein>
<accession>A0ABP9I201</accession>
<sequence>MSGTTAVDTLPATQHLVMSVLAARHASGQATWEFRSKEAKPLRELAALGLLELLPATAARTLPVRLTPAGAAAVAAAAPDDDTAAAAPADDTATVGPAAQDAPVAPQETGPASADDVERVRALVGGYVGAIDAGSDPAGVEVRRTVAVHEREGHLELDVEVLHVVDGTAHVSIEWSVGLLQELTDLLQQHGFALLPHTAARISRQG</sequence>
<keyword evidence="3" id="KW-1185">Reference proteome</keyword>
<dbReference type="RefSeq" id="WP_345712971.1">
    <property type="nucleotide sequence ID" value="NZ_BAABIL010000402.1"/>
</dbReference>
<organism evidence="2 3">
    <name type="scientific">Kineococcus glutinatus</name>
    <dbReference type="NCBI Taxonomy" id="1070872"/>
    <lineage>
        <taxon>Bacteria</taxon>
        <taxon>Bacillati</taxon>
        <taxon>Actinomycetota</taxon>
        <taxon>Actinomycetes</taxon>
        <taxon>Kineosporiales</taxon>
        <taxon>Kineosporiaceae</taxon>
        <taxon>Kineococcus</taxon>
    </lineage>
</organism>
<comment type="caution">
    <text evidence="2">The sequence shown here is derived from an EMBL/GenBank/DDBJ whole genome shotgun (WGS) entry which is preliminary data.</text>
</comment>
<gene>
    <name evidence="2" type="ORF">GCM10023225_25400</name>
</gene>